<evidence type="ECO:0000256" key="3">
    <source>
        <dbReference type="ARBA" id="ARBA00022676"/>
    </source>
</evidence>
<protein>
    <recommendedName>
        <fullName evidence="11">Biosynthetic peptidoglycan transglycosylase</fullName>
        <ecNumber evidence="11">2.4.99.28</ecNumber>
    </recommendedName>
    <alternativeName>
        <fullName evidence="11">Glycan polymerase</fullName>
    </alternativeName>
    <alternativeName>
        <fullName evidence="11">Peptidoglycan glycosyltransferase MtgA</fullName>
        <shortName evidence="11">PGT</shortName>
    </alternativeName>
</protein>
<evidence type="ECO:0000256" key="2">
    <source>
        <dbReference type="ARBA" id="ARBA00022519"/>
    </source>
</evidence>
<dbReference type="EMBL" id="DSGB01000005">
    <property type="protein sequence ID" value="HER96424.1"/>
    <property type="molecule type" value="Genomic_DNA"/>
</dbReference>
<evidence type="ECO:0000256" key="11">
    <source>
        <dbReference type="HAMAP-Rule" id="MF_00766"/>
    </source>
</evidence>
<dbReference type="GO" id="GO:0016763">
    <property type="term" value="F:pentosyltransferase activity"/>
    <property type="evidence" value="ECO:0007669"/>
    <property type="project" value="InterPro"/>
</dbReference>
<dbReference type="InterPro" id="IPR023346">
    <property type="entry name" value="Lysozyme-like_dom_sf"/>
</dbReference>
<dbReference type="NCBIfam" id="TIGR02070">
    <property type="entry name" value="mono_pep_trsgly"/>
    <property type="match status" value="1"/>
</dbReference>
<dbReference type="GO" id="GO:0008360">
    <property type="term" value="P:regulation of cell shape"/>
    <property type="evidence" value="ECO:0007669"/>
    <property type="project" value="UniProtKB-KW"/>
</dbReference>
<comment type="pathway">
    <text evidence="11">Cell wall biogenesis; peptidoglycan biosynthesis.</text>
</comment>
<keyword evidence="5 11" id="KW-0812">Transmembrane</keyword>
<dbReference type="SUPFAM" id="SSF53955">
    <property type="entry name" value="Lysozyme-like"/>
    <property type="match status" value="1"/>
</dbReference>
<keyword evidence="10 11" id="KW-0961">Cell wall biogenesis/degradation</keyword>
<keyword evidence="4 11" id="KW-0808">Transferase</keyword>
<dbReference type="HAMAP" id="MF_00766">
    <property type="entry name" value="PGT_MtgA"/>
    <property type="match status" value="1"/>
</dbReference>
<evidence type="ECO:0000256" key="4">
    <source>
        <dbReference type="ARBA" id="ARBA00022679"/>
    </source>
</evidence>
<keyword evidence="9 11" id="KW-0472">Membrane</keyword>
<dbReference type="PANTHER" id="PTHR30400">
    <property type="entry name" value="MONOFUNCTIONAL BIOSYNTHETIC PEPTIDOGLYCAN TRANSGLYCOSYLASE"/>
    <property type="match status" value="1"/>
</dbReference>
<evidence type="ECO:0000256" key="10">
    <source>
        <dbReference type="ARBA" id="ARBA00023316"/>
    </source>
</evidence>
<feature type="transmembrane region" description="Helical" evidence="11">
    <location>
        <begin position="12"/>
        <end position="33"/>
    </location>
</feature>
<keyword evidence="8 11" id="KW-1133">Transmembrane helix</keyword>
<evidence type="ECO:0000256" key="6">
    <source>
        <dbReference type="ARBA" id="ARBA00022960"/>
    </source>
</evidence>
<comment type="subcellular location">
    <subcellularLocation>
        <location evidence="11">Cell membrane</location>
        <topology evidence="11">Single-pass membrane protein</topology>
    </subcellularLocation>
</comment>
<comment type="similarity">
    <text evidence="11">Belongs to the glycosyltransferase 51 family.</text>
</comment>
<proteinExistence type="inferred from homology"/>
<gene>
    <name evidence="11" type="primary">mtgA</name>
    <name evidence="13" type="ORF">ENO59_07890</name>
</gene>
<keyword evidence="7 11" id="KW-0573">Peptidoglycan synthesis</keyword>
<dbReference type="GO" id="GO:0005886">
    <property type="term" value="C:plasma membrane"/>
    <property type="evidence" value="ECO:0007669"/>
    <property type="project" value="UniProtKB-SubCell"/>
</dbReference>
<keyword evidence="1 11" id="KW-1003">Cell membrane</keyword>
<dbReference type="EC" id="2.4.99.28" evidence="11"/>
<evidence type="ECO:0000256" key="7">
    <source>
        <dbReference type="ARBA" id="ARBA00022984"/>
    </source>
</evidence>
<dbReference type="InterPro" id="IPR011812">
    <property type="entry name" value="Pep_trsgly"/>
</dbReference>
<comment type="caution">
    <text evidence="13">The sequence shown here is derived from an EMBL/GenBank/DDBJ whole genome shotgun (WGS) entry which is preliminary data.</text>
</comment>
<dbReference type="Gene3D" id="1.10.3810.10">
    <property type="entry name" value="Biosynthetic peptidoglycan transglycosylase-like"/>
    <property type="match status" value="1"/>
</dbReference>
<comment type="catalytic activity">
    <reaction evidence="11">
        <text>[GlcNAc-(1-&gt;4)-Mur2Ac(oyl-L-Ala-gamma-D-Glu-L-Lys-D-Ala-D-Ala)](n)-di-trans,octa-cis-undecaprenyl diphosphate + beta-D-GlcNAc-(1-&gt;4)-Mur2Ac(oyl-L-Ala-gamma-D-Glu-L-Lys-D-Ala-D-Ala)-di-trans,octa-cis-undecaprenyl diphosphate = [GlcNAc-(1-&gt;4)-Mur2Ac(oyl-L-Ala-gamma-D-Glu-L-Lys-D-Ala-D-Ala)](n+1)-di-trans,octa-cis-undecaprenyl diphosphate + di-trans,octa-cis-undecaprenyl diphosphate + H(+)</text>
        <dbReference type="Rhea" id="RHEA:23708"/>
        <dbReference type="Rhea" id="RHEA-COMP:9602"/>
        <dbReference type="Rhea" id="RHEA-COMP:9603"/>
        <dbReference type="ChEBI" id="CHEBI:15378"/>
        <dbReference type="ChEBI" id="CHEBI:58405"/>
        <dbReference type="ChEBI" id="CHEBI:60033"/>
        <dbReference type="ChEBI" id="CHEBI:78435"/>
        <dbReference type="EC" id="2.4.99.28"/>
    </reaction>
</comment>
<organism evidence="13">
    <name type="scientific">Rhodothermus marinus</name>
    <name type="common">Rhodothermus obamensis</name>
    <dbReference type="NCBI Taxonomy" id="29549"/>
    <lineage>
        <taxon>Bacteria</taxon>
        <taxon>Pseudomonadati</taxon>
        <taxon>Rhodothermota</taxon>
        <taxon>Rhodothermia</taxon>
        <taxon>Rhodothermales</taxon>
        <taxon>Rhodothermaceae</taxon>
        <taxon>Rhodothermus</taxon>
    </lineage>
</organism>
<keyword evidence="2" id="KW-0997">Cell inner membrane</keyword>
<name>A0A7V2B187_RHOMR</name>
<dbReference type="GO" id="GO:0008955">
    <property type="term" value="F:peptidoglycan glycosyltransferase activity"/>
    <property type="evidence" value="ECO:0007669"/>
    <property type="project" value="UniProtKB-UniRule"/>
</dbReference>
<dbReference type="UniPathway" id="UPA00219"/>
<keyword evidence="6 11" id="KW-0133">Cell shape</keyword>
<sequence length="223" mass="25807">MRRLLKRLLQGVLLAIGFYYAGCTLALVAYRFVFPPITGVQVQRCIEAWLKGTSCRRDYRPLPRQRIALHLARAVVAAEDTRFYQHAGFDWEALREAWETNRQQQRIRRGGSTITQQLVKNLFMTTHRSYVRKAMEAPLTLLAEIILPKERILTLYLNVVEWGPGIYGAEAAAQYHYGKPAARLSRYEAAALAACLPDPRRRRPQRMGWYTQIILERMAIMGW</sequence>
<evidence type="ECO:0000256" key="5">
    <source>
        <dbReference type="ARBA" id="ARBA00022692"/>
    </source>
</evidence>
<evidence type="ECO:0000256" key="8">
    <source>
        <dbReference type="ARBA" id="ARBA00022989"/>
    </source>
</evidence>
<dbReference type="GO" id="GO:0071555">
    <property type="term" value="P:cell wall organization"/>
    <property type="evidence" value="ECO:0007669"/>
    <property type="project" value="UniProtKB-KW"/>
</dbReference>
<evidence type="ECO:0000256" key="9">
    <source>
        <dbReference type="ARBA" id="ARBA00023136"/>
    </source>
</evidence>
<dbReference type="AlphaFoldDB" id="A0A7V2B187"/>
<dbReference type="InterPro" id="IPR001264">
    <property type="entry name" value="Glyco_trans_51"/>
</dbReference>
<evidence type="ECO:0000313" key="13">
    <source>
        <dbReference type="EMBL" id="HER96424.1"/>
    </source>
</evidence>
<comment type="function">
    <text evidence="11">Peptidoglycan polymerase that catalyzes glycan chain elongation from lipid-linked precursors.</text>
</comment>
<feature type="domain" description="Glycosyl transferase family 51" evidence="12">
    <location>
        <begin position="59"/>
        <end position="213"/>
    </location>
</feature>
<evidence type="ECO:0000256" key="1">
    <source>
        <dbReference type="ARBA" id="ARBA00022475"/>
    </source>
</evidence>
<dbReference type="Pfam" id="PF00912">
    <property type="entry name" value="Transgly"/>
    <property type="match status" value="1"/>
</dbReference>
<dbReference type="PANTHER" id="PTHR30400:SF0">
    <property type="entry name" value="BIOSYNTHETIC PEPTIDOGLYCAN TRANSGLYCOSYLASE"/>
    <property type="match status" value="1"/>
</dbReference>
<dbReference type="InterPro" id="IPR036950">
    <property type="entry name" value="PBP_transglycosylase"/>
</dbReference>
<dbReference type="GO" id="GO:0009252">
    <property type="term" value="P:peptidoglycan biosynthetic process"/>
    <property type="evidence" value="ECO:0007669"/>
    <property type="project" value="UniProtKB-UniRule"/>
</dbReference>
<reference evidence="13" key="1">
    <citation type="journal article" date="2020" name="mSystems">
        <title>Genome- and Community-Level Interaction Insights into Carbon Utilization and Element Cycling Functions of Hydrothermarchaeota in Hydrothermal Sediment.</title>
        <authorList>
            <person name="Zhou Z."/>
            <person name="Liu Y."/>
            <person name="Xu W."/>
            <person name="Pan J."/>
            <person name="Luo Z.H."/>
            <person name="Li M."/>
        </authorList>
    </citation>
    <scope>NUCLEOTIDE SEQUENCE [LARGE SCALE GENOMIC DNA]</scope>
    <source>
        <strain evidence="13">SpSt-143</strain>
    </source>
</reference>
<dbReference type="GO" id="GO:0009274">
    <property type="term" value="C:peptidoglycan-based cell wall"/>
    <property type="evidence" value="ECO:0007669"/>
    <property type="project" value="InterPro"/>
</dbReference>
<accession>A0A7V2B187</accession>
<evidence type="ECO:0000259" key="12">
    <source>
        <dbReference type="Pfam" id="PF00912"/>
    </source>
</evidence>
<keyword evidence="3 11" id="KW-0328">Glycosyltransferase</keyword>